<protein>
    <submittedName>
        <fullName evidence="3">Uncharacterized protein</fullName>
    </submittedName>
</protein>
<dbReference type="Proteomes" id="UP000486760">
    <property type="component" value="Unassembled WGS sequence"/>
</dbReference>
<keyword evidence="2" id="KW-1133">Transmembrane helix</keyword>
<name>A0A7V7KIT3_9GAMM</name>
<dbReference type="RefSeq" id="WP_149326334.1">
    <property type="nucleotide sequence ID" value="NZ_VTPY01000001.1"/>
</dbReference>
<feature type="region of interest" description="Disordered" evidence="1">
    <location>
        <begin position="95"/>
        <end position="128"/>
    </location>
</feature>
<keyword evidence="4" id="KW-1185">Reference proteome</keyword>
<comment type="caution">
    <text evidence="3">The sequence shown here is derived from an EMBL/GenBank/DDBJ whole genome shotgun (WGS) entry which is preliminary data.</text>
</comment>
<proteinExistence type="predicted"/>
<dbReference type="AlphaFoldDB" id="A0A7V7KIT3"/>
<evidence type="ECO:0000256" key="1">
    <source>
        <dbReference type="SAM" id="MobiDB-lite"/>
    </source>
</evidence>
<keyword evidence="2" id="KW-0812">Transmembrane</keyword>
<gene>
    <name evidence="3" type="ORF">F0A17_00135</name>
</gene>
<reference evidence="3 4" key="1">
    <citation type="submission" date="2019-08" db="EMBL/GenBank/DDBJ databases">
        <title>Bioinformatics analysis of the strain L3 and L5.</title>
        <authorList>
            <person name="Li X."/>
        </authorList>
    </citation>
    <scope>NUCLEOTIDE SEQUENCE [LARGE SCALE GENOMIC DNA]</scope>
    <source>
        <strain evidence="3 4">L5</strain>
    </source>
</reference>
<evidence type="ECO:0000313" key="4">
    <source>
        <dbReference type="Proteomes" id="UP000486760"/>
    </source>
</evidence>
<organism evidence="3 4">
    <name type="scientific">Billgrantia pellis</name>
    <dbReference type="NCBI Taxonomy" id="2606936"/>
    <lineage>
        <taxon>Bacteria</taxon>
        <taxon>Pseudomonadati</taxon>
        <taxon>Pseudomonadota</taxon>
        <taxon>Gammaproteobacteria</taxon>
        <taxon>Oceanospirillales</taxon>
        <taxon>Halomonadaceae</taxon>
        <taxon>Billgrantia</taxon>
    </lineage>
</organism>
<sequence length="239" mass="26924">MFEWLSRHVDALTVLTNIGTLLIWLVYAQLLYLGFRRQRRPRLLINRGRKSGIDALCIISNMSAEPIFLQHIIAELRTSIGVITVDVTDRKDTYDQRAEVEGRQRQGRNAASNAPIDKDGSHQGPLEPGGFVHIDSFGELTLRLAQAGNMGMDGLRPTGDVTFLSLTIRLICVYGSEDLPVGAERQFDYIDHEPSRGLVPATWDTKRLASRRQRHRLCRQVDLLNRSDVLRPLPGENNG</sequence>
<keyword evidence="2" id="KW-0472">Membrane</keyword>
<dbReference type="EMBL" id="VTPY01000001">
    <property type="protein sequence ID" value="KAA0014119.1"/>
    <property type="molecule type" value="Genomic_DNA"/>
</dbReference>
<evidence type="ECO:0000256" key="2">
    <source>
        <dbReference type="SAM" id="Phobius"/>
    </source>
</evidence>
<evidence type="ECO:0000313" key="3">
    <source>
        <dbReference type="EMBL" id="KAA0014119.1"/>
    </source>
</evidence>
<feature type="compositionally biased region" description="Basic and acidic residues" evidence="1">
    <location>
        <begin position="95"/>
        <end position="104"/>
    </location>
</feature>
<accession>A0A7V7KIT3</accession>
<feature type="transmembrane region" description="Helical" evidence="2">
    <location>
        <begin position="12"/>
        <end position="35"/>
    </location>
</feature>